<keyword evidence="3" id="KW-0804">Transcription</keyword>
<dbReference type="Gene3D" id="1.20.120.530">
    <property type="entry name" value="GntR ligand-binding domain-like"/>
    <property type="match status" value="1"/>
</dbReference>
<evidence type="ECO:0000256" key="2">
    <source>
        <dbReference type="ARBA" id="ARBA00023125"/>
    </source>
</evidence>
<dbReference type="PROSITE" id="PS50949">
    <property type="entry name" value="HTH_GNTR"/>
    <property type="match status" value="1"/>
</dbReference>
<sequence>MPAFADDRSDEITAALGALPSGSPVSEVARRLLDLFTGGSIAAGRRLPPERQLATTLGVGRSAVREALAALEILGIVDVRPGSGTYLRGTASDLLPQTLSWGMLIGEHNTAELLELRSGLEIYVARLAASRAGDAEIHKIEKTLSRMRASTHDLTAFAKADLDFHNALSQAAGNGMLVDLLQVARSLLRVYNDRAVHDTDAAEIATAEHEAVLSAIASGDADAAASAMALHMATATARVTAAAATATATSAPASDSSNQHDPE</sequence>
<dbReference type="Gene3D" id="1.10.10.10">
    <property type="entry name" value="Winged helix-like DNA-binding domain superfamily/Winged helix DNA-binding domain"/>
    <property type="match status" value="1"/>
</dbReference>
<evidence type="ECO:0000256" key="1">
    <source>
        <dbReference type="ARBA" id="ARBA00023015"/>
    </source>
</evidence>
<evidence type="ECO:0000313" key="7">
    <source>
        <dbReference type="Proteomes" id="UP000541033"/>
    </source>
</evidence>
<accession>A0A7X5R0V2</accession>
<dbReference type="GO" id="GO:0003677">
    <property type="term" value="F:DNA binding"/>
    <property type="evidence" value="ECO:0007669"/>
    <property type="project" value="UniProtKB-KW"/>
</dbReference>
<dbReference type="PRINTS" id="PR00035">
    <property type="entry name" value="HTHGNTR"/>
</dbReference>
<dbReference type="Pfam" id="PF00392">
    <property type="entry name" value="GntR"/>
    <property type="match status" value="1"/>
</dbReference>
<comment type="caution">
    <text evidence="6">The sequence shown here is derived from an EMBL/GenBank/DDBJ whole genome shotgun (WGS) entry which is preliminary data.</text>
</comment>
<evidence type="ECO:0000259" key="5">
    <source>
        <dbReference type="PROSITE" id="PS50949"/>
    </source>
</evidence>
<dbReference type="PANTHER" id="PTHR43537:SF5">
    <property type="entry name" value="UXU OPERON TRANSCRIPTIONAL REGULATOR"/>
    <property type="match status" value="1"/>
</dbReference>
<keyword evidence="1" id="KW-0805">Transcription regulation</keyword>
<organism evidence="6 7">
    <name type="scientific">Lysinibacter cavernae</name>
    <dbReference type="NCBI Taxonomy" id="1640652"/>
    <lineage>
        <taxon>Bacteria</taxon>
        <taxon>Bacillati</taxon>
        <taxon>Actinomycetota</taxon>
        <taxon>Actinomycetes</taxon>
        <taxon>Micrococcales</taxon>
        <taxon>Microbacteriaceae</taxon>
        <taxon>Lysinibacter</taxon>
    </lineage>
</organism>
<feature type="compositionally biased region" description="Low complexity" evidence="4">
    <location>
        <begin position="244"/>
        <end position="253"/>
    </location>
</feature>
<evidence type="ECO:0000313" key="6">
    <source>
        <dbReference type="EMBL" id="NIH53427.1"/>
    </source>
</evidence>
<dbReference type="InterPro" id="IPR036388">
    <property type="entry name" value="WH-like_DNA-bd_sf"/>
</dbReference>
<feature type="domain" description="HTH gntR-type" evidence="5">
    <location>
        <begin position="22"/>
        <end position="90"/>
    </location>
</feature>
<reference evidence="6 7" key="1">
    <citation type="submission" date="2020-02" db="EMBL/GenBank/DDBJ databases">
        <title>Sequencing the genomes of 1000 actinobacteria strains.</title>
        <authorList>
            <person name="Klenk H.-P."/>
        </authorList>
    </citation>
    <scope>NUCLEOTIDE SEQUENCE [LARGE SCALE GENOMIC DNA]</scope>
    <source>
        <strain evidence="6 7">DSM 27960</strain>
    </source>
</reference>
<dbReference type="InterPro" id="IPR000524">
    <property type="entry name" value="Tscrpt_reg_HTH_GntR"/>
</dbReference>
<dbReference type="SMART" id="SM00895">
    <property type="entry name" value="FCD"/>
    <property type="match status" value="1"/>
</dbReference>
<dbReference type="GO" id="GO:0003700">
    <property type="term" value="F:DNA-binding transcription factor activity"/>
    <property type="evidence" value="ECO:0007669"/>
    <property type="project" value="InterPro"/>
</dbReference>
<dbReference type="RefSeq" id="WP_167149027.1">
    <property type="nucleotide sequence ID" value="NZ_JAAMOX010000001.1"/>
</dbReference>
<dbReference type="AlphaFoldDB" id="A0A7X5R0V2"/>
<gene>
    <name evidence="6" type="ORF">FHX76_001295</name>
</gene>
<proteinExistence type="predicted"/>
<keyword evidence="2" id="KW-0238">DNA-binding</keyword>
<keyword evidence="7" id="KW-1185">Reference proteome</keyword>
<dbReference type="CDD" id="cd07377">
    <property type="entry name" value="WHTH_GntR"/>
    <property type="match status" value="1"/>
</dbReference>
<dbReference type="Proteomes" id="UP000541033">
    <property type="component" value="Unassembled WGS sequence"/>
</dbReference>
<keyword evidence="6" id="KW-0670">Pyruvate</keyword>
<dbReference type="EMBL" id="JAAMOX010000001">
    <property type="protein sequence ID" value="NIH53427.1"/>
    <property type="molecule type" value="Genomic_DNA"/>
</dbReference>
<dbReference type="InterPro" id="IPR008920">
    <property type="entry name" value="TF_FadR/GntR_C"/>
</dbReference>
<feature type="region of interest" description="Disordered" evidence="4">
    <location>
        <begin position="244"/>
        <end position="263"/>
    </location>
</feature>
<dbReference type="SMART" id="SM00345">
    <property type="entry name" value="HTH_GNTR"/>
    <property type="match status" value="1"/>
</dbReference>
<protein>
    <submittedName>
        <fullName evidence="6">GntR family transcriptional repressor for pyruvate dehydrogenase complex</fullName>
    </submittedName>
</protein>
<name>A0A7X5R0V2_9MICO</name>
<dbReference type="InterPro" id="IPR011711">
    <property type="entry name" value="GntR_C"/>
</dbReference>
<dbReference type="InterPro" id="IPR036390">
    <property type="entry name" value="WH_DNA-bd_sf"/>
</dbReference>
<evidence type="ECO:0000256" key="3">
    <source>
        <dbReference type="ARBA" id="ARBA00023163"/>
    </source>
</evidence>
<evidence type="ECO:0000256" key="4">
    <source>
        <dbReference type="SAM" id="MobiDB-lite"/>
    </source>
</evidence>
<dbReference type="Pfam" id="PF07729">
    <property type="entry name" value="FCD"/>
    <property type="match status" value="1"/>
</dbReference>
<dbReference type="PANTHER" id="PTHR43537">
    <property type="entry name" value="TRANSCRIPTIONAL REGULATOR, GNTR FAMILY"/>
    <property type="match status" value="1"/>
</dbReference>
<dbReference type="SUPFAM" id="SSF46785">
    <property type="entry name" value="Winged helix' DNA-binding domain"/>
    <property type="match status" value="1"/>
</dbReference>
<dbReference type="SUPFAM" id="SSF48008">
    <property type="entry name" value="GntR ligand-binding domain-like"/>
    <property type="match status" value="1"/>
</dbReference>